<dbReference type="InterPro" id="IPR000595">
    <property type="entry name" value="cNMP-bd_dom"/>
</dbReference>
<dbReference type="SUPFAM" id="SSF51206">
    <property type="entry name" value="cAMP-binding domain-like"/>
    <property type="match status" value="1"/>
</dbReference>
<dbReference type="EMBL" id="JAULRT010000032">
    <property type="protein sequence ID" value="MDO3380963.1"/>
    <property type="molecule type" value="Genomic_DNA"/>
</dbReference>
<accession>A0ABT8TC56</accession>
<reference evidence="2" key="1">
    <citation type="submission" date="2023-07" db="EMBL/GenBank/DDBJ databases">
        <title>Gilvimarinus algae sp. nov., isolated from the surface of Kelp.</title>
        <authorList>
            <person name="Sun Y.Y."/>
            <person name="Gong Y."/>
            <person name="Du Z.J."/>
        </authorList>
    </citation>
    <scope>NUCLEOTIDE SEQUENCE</scope>
    <source>
        <strain evidence="2">SDUM040014</strain>
    </source>
</reference>
<evidence type="ECO:0000313" key="2">
    <source>
        <dbReference type="EMBL" id="MDO3380963.1"/>
    </source>
</evidence>
<dbReference type="Gene3D" id="2.60.120.10">
    <property type="entry name" value="Jelly Rolls"/>
    <property type="match status" value="1"/>
</dbReference>
<dbReference type="RefSeq" id="WP_302711086.1">
    <property type="nucleotide sequence ID" value="NZ_JAULRT010000032.1"/>
</dbReference>
<keyword evidence="3" id="KW-1185">Reference proteome</keyword>
<dbReference type="PROSITE" id="PS50042">
    <property type="entry name" value="CNMP_BINDING_3"/>
    <property type="match status" value="1"/>
</dbReference>
<dbReference type="InterPro" id="IPR014710">
    <property type="entry name" value="RmlC-like_jellyroll"/>
</dbReference>
<dbReference type="InterPro" id="IPR018490">
    <property type="entry name" value="cNMP-bd_dom_sf"/>
</dbReference>
<sequence length="204" mass="23042">MTEPLKAHALAYFGRLAPLSDQALERVWSHFSGRRFASGETIFSQGEKPLSVHFVLQGVGRYFYLDTDGKERNKSLVGPGGAFASMSSHIFGEPSLYGAEAITPCETLTIDYDRLVGLSECYLEWNRIVRRLLEHLAVKKERREASLLLDNATQRYQRFVQDYGEIAEQIPLKHIAMYIGVTDVSLSRIRRELKMSQGNSSKAP</sequence>
<comment type="caution">
    <text evidence="2">The sequence shown here is derived from an EMBL/GenBank/DDBJ whole genome shotgun (WGS) entry which is preliminary data.</text>
</comment>
<evidence type="ECO:0000259" key="1">
    <source>
        <dbReference type="PROSITE" id="PS50042"/>
    </source>
</evidence>
<evidence type="ECO:0000313" key="3">
    <source>
        <dbReference type="Proteomes" id="UP001168380"/>
    </source>
</evidence>
<organism evidence="2 3">
    <name type="scientific">Gilvimarinus algae</name>
    <dbReference type="NCBI Taxonomy" id="3058037"/>
    <lineage>
        <taxon>Bacteria</taxon>
        <taxon>Pseudomonadati</taxon>
        <taxon>Pseudomonadota</taxon>
        <taxon>Gammaproteobacteria</taxon>
        <taxon>Cellvibrionales</taxon>
        <taxon>Cellvibrionaceae</taxon>
        <taxon>Gilvimarinus</taxon>
    </lineage>
</organism>
<dbReference type="Proteomes" id="UP001168380">
    <property type="component" value="Unassembled WGS sequence"/>
</dbReference>
<gene>
    <name evidence="2" type="ORF">QWI16_02180</name>
</gene>
<dbReference type="Pfam" id="PF00027">
    <property type="entry name" value="cNMP_binding"/>
    <property type="match status" value="1"/>
</dbReference>
<dbReference type="CDD" id="cd00038">
    <property type="entry name" value="CAP_ED"/>
    <property type="match status" value="1"/>
</dbReference>
<feature type="domain" description="Cyclic nucleotide-binding" evidence="1">
    <location>
        <begin position="15"/>
        <end position="115"/>
    </location>
</feature>
<proteinExistence type="predicted"/>
<protein>
    <submittedName>
        <fullName evidence="2">Crp/Fnr family transcriptional regulator</fullName>
    </submittedName>
</protein>
<name>A0ABT8TC56_9GAMM</name>
<dbReference type="SMART" id="SM00100">
    <property type="entry name" value="cNMP"/>
    <property type="match status" value="1"/>
</dbReference>